<gene>
    <name evidence="1" type="ORF">VM57_09645</name>
</gene>
<organism evidence="1 2">
    <name type="scientific">Stenotrophomonas maltophilia</name>
    <name type="common">Pseudomonas maltophilia</name>
    <name type="synonym">Xanthomonas maltophilia</name>
    <dbReference type="NCBI Taxonomy" id="40324"/>
    <lineage>
        <taxon>Bacteria</taxon>
        <taxon>Pseudomonadati</taxon>
        <taxon>Pseudomonadota</taxon>
        <taxon>Gammaproteobacteria</taxon>
        <taxon>Lysobacterales</taxon>
        <taxon>Lysobacteraceae</taxon>
        <taxon>Stenotrophomonas</taxon>
        <taxon>Stenotrophomonas maltophilia group</taxon>
    </lineage>
</organism>
<comment type="caution">
    <text evidence="1">The sequence shown here is derived from an EMBL/GenBank/DDBJ whole genome shotgun (WGS) entry which is preliminary data.</text>
</comment>
<dbReference type="AlphaFoldDB" id="A0A0F5ZNA4"/>
<evidence type="ECO:0000313" key="1">
    <source>
        <dbReference type="EMBL" id="KKD57211.1"/>
    </source>
</evidence>
<dbReference type="EMBL" id="JZRZ01000018">
    <property type="protein sequence ID" value="KKD57211.1"/>
    <property type="molecule type" value="Genomic_DNA"/>
</dbReference>
<protein>
    <recommendedName>
        <fullName evidence="3">Methyl-accepting chemotaxis protein</fullName>
    </recommendedName>
</protein>
<reference evidence="1 2" key="1">
    <citation type="submission" date="2015-03" db="EMBL/GenBank/DDBJ databases">
        <title>Draft genome of Stenotrophomonas maltophila isolated from urine specimen.</title>
        <authorList>
            <person name="Murugan N."/>
            <person name="Malathi J."/>
            <person name="Umashankar V."/>
            <person name="Madhavan H."/>
        </authorList>
    </citation>
    <scope>NUCLEOTIDE SEQUENCE [LARGE SCALE GENOMIC DNA]</scope>
    <source>
        <strain evidence="1 2">JMNMN1</strain>
    </source>
</reference>
<accession>A0A0F5ZNA4</accession>
<dbReference type="Proteomes" id="UP000243478">
    <property type="component" value="Unassembled WGS sequence"/>
</dbReference>
<proteinExistence type="predicted"/>
<dbReference type="PATRIC" id="fig|40324.63.peg.3565"/>
<sequence>MDQQPELMPKLLLTFGVLLLVMLLQGIVAYRGLHSLNNVTTELAGSRMEASAWPARCAACWASTAMPPTSS</sequence>
<name>A0A0F5ZNA4_STEMA</name>
<evidence type="ECO:0008006" key="3">
    <source>
        <dbReference type="Google" id="ProtNLM"/>
    </source>
</evidence>
<evidence type="ECO:0000313" key="2">
    <source>
        <dbReference type="Proteomes" id="UP000243478"/>
    </source>
</evidence>